<gene>
    <name evidence="1" type="ORF">METZ01_LOCUS84867</name>
</gene>
<organism evidence="1">
    <name type="scientific">marine metagenome</name>
    <dbReference type="NCBI Taxonomy" id="408172"/>
    <lineage>
        <taxon>unclassified sequences</taxon>
        <taxon>metagenomes</taxon>
        <taxon>ecological metagenomes</taxon>
    </lineage>
</organism>
<reference evidence="1" key="1">
    <citation type="submission" date="2018-05" db="EMBL/GenBank/DDBJ databases">
        <authorList>
            <person name="Lanie J.A."/>
            <person name="Ng W.-L."/>
            <person name="Kazmierczak K.M."/>
            <person name="Andrzejewski T.M."/>
            <person name="Davidsen T.M."/>
            <person name="Wayne K.J."/>
            <person name="Tettelin H."/>
            <person name="Glass J.I."/>
            <person name="Rusch D."/>
            <person name="Podicherti R."/>
            <person name="Tsui H.-C.T."/>
            <person name="Winkler M.E."/>
        </authorList>
    </citation>
    <scope>NUCLEOTIDE SEQUENCE</scope>
</reference>
<protein>
    <submittedName>
        <fullName evidence="1">Uncharacterized protein</fullName>
    </submittedName>
</protein>
<name>A0A381UYG3_9ZZZZ</name>
<evidence type="ECO:0000313" key="1">
    <source>
        <dbReference type="EMBL" id="SVA32013.1"/>
    </source>
</evidence>
<dbReference type="EMBL" id="UINC01007204">
    <property type="protein sequence ID" value="SVA32013.1"/>
    <property type="molecule type" value="Genomic_DNA"/>
</dbReference>
<proteinExistence type="predicted"/>
<accession>A0A381UYG3</accession>
<dbReference type="AlphaFoldDB" id="A0A381UYG3"/>
<sequence>MYKKLIIERLQVSIASNMFSTIASPPKLNDVLNIMGTPVFS</sequence>